<dbReference type="SUPFAM" id="SSF48230">
    <property type="entry name" value="Chondroitin AC/alginate lyase"/>
    <property type="match status" value="1"/>
</dbReference>
<keyword evidence="6" id="KW-1185">Reference proteome</keyword>
<gene>
    <name evidence="5" type="ORF">G3R48_13095</name>
</gene>
<proteinExistence type="predicted"/>
<dbReference type="GO" id="GO:0016829">
    <property type="term" value="F:lyase activity"/>
    <property type="evidence" value="ECO:0007669"/>
    <property type="project" value="UniProtKB-KW"/>
</dbReference>
<keyword evidence="1 3" id="KW-0732">Signal</keyword>
<feature type="chain" id="PRO_5045722996" evidence="3">
    <location>
        <begin position="22"/>
        <end position="416"/>
    </location>
</feature>
<dbReference type="InterPro" id="IPR008397">
    <property type="entry name" value="Alginate_lyase_dom"/>
</dbReference>
<dbReference type="Proteomes" id="UP000811844">
    <property type="component" value="Unassembled WGS sequence"/>
</dbReference>
<evidence type="ECO:0000256" key="2">
    <source>
        <dbReference type="ARBA" id="ARBA00023239"/>
    </source>
</evidence>
<dbReference type="RefSeq" id="WP_153665559.1">
    <property type="nucleotide sequence ID" value="NZ_JAAIKR010000013.1"/>
</dbReference>
<keyword evidence="2 5" id="KW-0456">Lyase</keyword>
<evidence type="ECO:0000313" key="6">
    <source>
        <dbReference type="Proteomes" id="UP000811844"/>
    </source>
</evidence>
<dbReference type="InterPro" id="IPR008929">
    <property type="entry name" value="Chondroitin_lyas"/>
</dbReference>
<reference evidence="5 6" key="1">
    <citation type="submission" date="2020-02" db="EMBL/GenBank/DDBJ databases">
        <title>Shewanella WXL01 sp. nov., a marine bacterium isolated from green algae in Luhuitou Fringing Reef (Northern South China Sea).</title>
        <authorList>
            <person name="Wang X."/>
        </authorList>
    </citation>
    <scope>NUCLEOTIDE SEQUENCE [LARGE SCALE GENOMIC DNA]</scope>
    <source>
        <strain evidence="5 6">MCCC 1A01895</strain>
    </source>
</reference>
<name>A0ABS5I4F4_9GAMM</name>
<accession>A0ABS5I4F4</accession>
<feature type="signal peptide" evidence="3">
    <location>
        <begin position="1"/>
        <end position="21"/>
    </location>
</feature>
<dbReference type="Pfam" id="PF05426">
    <property type="entry name" value="Alginate_lyase"/>
    <property type="match status" value="1"/>
</dbReference>
<evidence type="ECO:0000256" key="1">
    <source>
        <dbReference type="ARBA" id="ARBA00022729"/>
    </source>
</evidence>
<evidence type="ECO:0000259" key="4">
    <source>
        <dbReference type="Pfam" id="PF05426"/>
    </source>
</evidence>
<sequence>MTLRPMTLILGALAFTQPVLAADFVFLNEDVLQHNRTVLQSDAASVSMQQAYQRLLEEADIAMKAPLFSVTNKGMTPPSGSKNDYLSISPYWWPDETQADGLPWIRHDGKTNPASKTNETDSRRIGKFTRSTRAIALAYYFSQDEKYAKQGIELIRTWFINDATKMNPNVKYGQGVPGRADGRRSGIIDTRTLADRLLDAIAILSQSKHWTDKDEQQIKQWYSDYLDWMLEADLAGGPKGEANALNNHGTWYDYQIAGISYFLGNEHLTKVMVQKGKMRIDTQFAADGSQPHEIQRTRAYHYHYFSLVPLVGIAQLGEKVNVDLWHYKNAQGGSLAAGIGLMASYNDPQKQWPYSQKDKRRRVERMTSLYLKAGKSLNKPQWITLAKHTDFSQFSVKKNLAEVWEQRAVELLLNKQ</sequence>
<feature type="domain" description="Alginate lyase" evidence="4">
    <location>
        <begin position="69"/>
        <end position="352"/>
    </location>
</feature>
<dbReference type="EMBL" id="JAAIKR010000013">
    <property type="protein sequence ID" value="MBR9728914.1"/>
    <property type="molecule type" value="Genomic_DNA"/>
</dbReference>
<evidence type="ECO:0000313" key="5">
    <source>
        <dbReference type="EMBL" id="MBR9728914.1"/>
    </source>
</evidence>
<organism evidence="5 6">
    <name type="scientific">Shewanella intestini</name>
    <dbReference type="NCBI Taxonomy" id="2017544"/>
    <lineage>
        <taxon>Bacteria</taxon>
        <taxon>Pseudomonadati</taxon>
        <taxon>Pseudomonadota</taxon>
        <taxon>Gammaproteobacteria</taxon>
        <taxon>Alteromonadales</taxon>
        <taxon>Shewanellaceae</taxon>
        <taxon>Shewanella</taxon>
    </lineage>
</organism>
<comment type="caution">
    <text evidence="5">The sequence shown here is derived from an EMBL/GenBank/DDBJ whole genome shotgun (WGS) entry which is preliminary data.</text>
</comment>
<dbReference type="Gene3D" id="1.50.10.100">
    <property type="entry name" value="Chondroitin AC/alginate lyase"/>
    <property type="match status" value="1"/>
</dbReference>
<protein>
    <submittedName>
        <fullName evidence="5">Alginate lyase family protein</fullName>
    </submittedName>
</protein>
<evidence type="ECO:0000256" key="3">
    <source>
        <dbReference type="SAM" id="SignalP"/>
    </source>
</evidence>